<keyword evidence="5 13" id="KW-0436">Ligase</keyword>
<keyword evidence="11 13" id="KW-0030">Aminoacyl-tRNA synthetase</keyword>
<dbReference type="AlphaFoldDB" id="A0A9X2JIV4"/>
<evidence type="ECO:0000256" key="10">
    <source>
        <dbReference type="ARBA" id="ARBA00022917"/>
    </source>
</evidence>
<feature type="binding site" evidence="13">
    <location>
        <position position="351"/>
    </location>
    <ligand>
        <name>Mg(2+)</name>
        <dbReference type="ChEBI" id="CHEBI:18420"/>
        <note>shared with alpha subunit</note>
    </ligand>
</feature>
<dbReference type="FunFam" id="3.30.56.10:FF:000002">
    <property type="entry name" value="Phenylalanine--tRNA ligase beta subunit"/>
    <property type="match status" value="1"/>
</dbReference>
<evidence type="ECO:0000259" key="15">
    <source>
        <dbReference type="PROSITE" id="PS51483"/>
    </source>
</evidence>
<feature type="binding site" evidence="13">
    <location>
        <position position="342"/>
    </location>
    <ligand>
        <name>Mg(2+)</name>
        <dbReference type="ChEBI" id="CHEBI:18420"/>
        <note>shared with alpha subunit</note>
    </ligand>
</feature>
<protein>
    <recommendedName>
        <fullName evidence="13">Phenylalanine--tRNA ligase beta subunit</fullName>
        <ecNumber evidence="13">6.1.1.20</ecNumber>
    </recommendedName>
    <alternativeName>
        <fullName evidence="13">Phenylalanyl-tRNA synthetase beta subunit</fullName>
        <shortName evidence="13">PheRS</shortName>
    </alternativeName>
</protein>
<feature type="binding site" evidence="13">
    <location>
        <position position="352"/>
    </location>
    <ligand>
        <name>Mg(2+)</name>
        <dbReference type="ChEBI" id="CHEBI:18420"/>
        <note>shared with alpha subunit</note>
    </ligand>
</feature>
<keyword evidence="4 13" id="KW-0963">Cytoplasm</keyword>
<evidence type="ECO:0000256" key="6">
    <source>
        <dbReference type="ARBA" id="ARBA00022723"/>
    </source>
</evidence>
<comment type="catalytic activity">
    <reaction evidence="12 13">
        <text>tRNA(Phe) + L-phenylalanine + ATP = L-phenylalanyl-tRNA(Phe) + AMP + diphosphate + H(+)</text>
        <dbReference type="Rhea" id="RHEA:19413"/>
        <dbReference type="Rhea" id="RHEA-COMP:9668"/>
        <dbReference type="Rhea" id="RHEA-COMP:9699"/>
        <dbReference type="ChEBI" id="CHEBI:15378"/>
        <dbReference type="ChEBI" id="CHEBI:30616"/>
        <dbReference type="ChEBI" id="CHEBI:33019"/>
        <dbReference type="ChEBI" id="CHEBI:58095"/>
        <dbReference type="ChEBI" id="CHEBI:78442"/>
        <dbReference type="ChEBI" id="CHEBI:78531"/>
        <dbReference type="ChEBI" id="CHEBI:456215"/>
        <dbReference type="EC" id="6.1.1.20"/>
    </reaction>
</comment>
<dbReference type="Pfam" id="PF03147">
    <property type="entry name" value="FDX-ACB"/>
    <property type="match status" value="1"/>
</dbReference>
<comment type="caution">
    <text evidence="16">The sequence shown here is derived from an EMBL/GenBank/DDBJ whole genome shotgun (WGS) entry which is preliminary data.</text>
</comment>
<dbReference type="EC" id="6.1.1.20" evidence="13"/>
<accession>A0A9X2JIV4</accession>
<dbReference type="SMART" id="SM00896">
    <property type="entry name" value="FDX-ACB"/>
    <property type="match status" value="1"/>
</dbReference>
<dbReference type="Pfam" id="PF03484">
    <property type="entry name" value="B5"/>
    <property type="match status" value="1"/>
</dbReference>
<dbReference type="Gene3D" id="3.30.56.10">
    <property type="match status" value="2"/>
</dbReference>
<feature type="domain" description="B5" evidence="15">
    <location>
        <begin position="288"/>
        <end position="364"/>
    </location>
</feature>
<evidence type="ECO:0000256" key="1">
    <source>
        <dbReference type="ARBA" id="ARBA00004496"/>
    </source>
</evidence>
<keyword evidence="9 13" id="KW-0460">Magnesium</keyword>
<dbReference type="SUPFAM" id="SSF54991">
    <property type="entry name" value="Anticodon-binding domain of PheRS"/>
    <property type="match status" value="1"/>
</dbReference>
<reference evidence="16" key="1">
    <citation type="submission" date="2022-06" db="EMBL/GenBank/DDBJ databases">
        <title>Aeoliella straminimaris, a novel planctomycete from sediments.</title>
        <authorList>
            <person name="Vitorino I.R."/>
            <person name="Lage O.M."/>
        </authorList>
    </citation>
    <scope>NUCLEOTIDE SEQUENCE</scope>
    <source>
        <strain evidence="16">ICT_H6.2</strain>
    </source>
</reference>
<evidence type="ECO:0000313" key="16">
    <source>
        <dbReference type="EMBL" id="MCO6047216.1"/>
    </source>
</evidence>
<evidence type="ECO:0000256" key="9">
    <source>
        <dbReference type="ARBA" id="ARBA00022842"/>
    </source>
</evidence>
<dbReference type="PANTHER" id="PTHR10947">
    <property type="entry name" value="PHENYLALANYL-TRNA SYNTHETASE BETA CHAIN AND LEUCINE-RICH REPEAT-CONTAINING PROTEIN 47"/>
    <property type="match status" value="1"/>
</dbReference>
<dbReference type="PROSITE" id="PS51483">
    <property type="entry name" value="B5"/>
    <property type="match status" value="1"/>
</dbReference>
<dbReference type="SUPFAM" id="SSF56037">
    <property type="entry name" value="PheT/TilS domain"/>
    <property type="match status" value="1"/>
</dbReference>
<evidence type="ECO:0000256" key="2">
    <source>
        <dbReference type="ARBA" id="ARBA00008653"/>
    </source>
</evidence>
<dbReference type="FunFam" id="3.30.56.10:FF:000001">
    <property type="entry name" value="Phenylalanine--tRNA ligase beta subunit"/>
    <property type="match status" value="1"/>
</dbReference>
<dbReference type="RefSeq" id="WP_252855325.1">
    <property type="nucleotide sequence ID" value="NZ_JAMXLR010000090.1"/>
</dbReference>
<evidence type="ECO:0000256" key="8">
    <source>
        <dbReference type="ARBA" id="ARBA00022840"/>
    </source>
</evidence>
<keyword evidence="7 13" id="KW-0547">Nucleotide-binding</keyword>
<comment type="similarity">
    <text evidence="2 13">Belongs to the phenylalanyl-tRNA synthetase beta subunit family. Type 1 subfamily.</text>
</comment>
<dbReference type="PANTHER" id="PTHR10947:SF0">
    <property type="entry name" value="PHENYLALANINE--TRNA LIGASE BETA SUBUNIT"/>
    <property type="match status" value="1"/>
</dbReference>
<dbReference type="InterPro" id="IPR005146">
    <property type="entry name" value="B3/B4_tRNA-bd"/>
</dbReference>
<evidence type="ECO:0000256" key="12">
    <source>
        <dbReference type="ARBA" id="ARBA00049255"/>
    </source>
</evidence>
<dbReference type="InterPro" id="IPR020825">
    <property type="entry name" value="Phe-tRNA_synthase-like_B3/B4"/>
</dbReference>
<dbReference type="InterPro" id="IPR045864">
    <property type="entry name" value="aa-tRNA-synth_II/BPL/LPL"/>
</dbReference>
<evidence type="ECO:0000256" key="11">
    <source>
        <dbReference type="ARBA" id="ARBA00023146"/>
    </source>
</evidence>
<keyword evidence="17" id="KW-1185">Reference proteome</keyword>
<dbReference type="Gene3D" id="3.50.40.10">
    <property type="entry name" value="Phenylalanyl-trna Synthetase, Chain B, domain 3"/>
    <property type="match status" value="1"/>
</dbReference>
<dbReference type="HAMAP" id="MF_00283">
    <property type="entry name" value="Phe_tRNA_synth_beta1"/>
    <property type="match status" value="1"/>
</dbReference>
<keyword evidence="8 13" id="KW-0067">ATP-binding</keyword>
<dbReference type="SMART" id="SM00873">
    <property type="entry name" value="B3_4"/>
    <property type="match status" value="1"/>
</dbReference>
<dbReference type="GO" id="GO:0009328">
    <property type="term" value="C:phenylalanine-tRNA ligase complex"/>
    <property type="evidence" value="ECO:0007669"/>
    <property type="project" value="TreeGrafter"/>
</dbReference>
<dbReference type="GO" id="GO:0005524">
    <property type="term" value="F:ATP binding"/>
    <property type="evidence" value="ECO:0007669"/>
    <property type="project" value="UniProtKB-UniRule"/>
</dbReference>
<comment type="subunit">
    <text evidence="3 13">Tetramer of two alpha and two beta subunits.</text>
</comment>
<dbReference type="InterPro" id="IPR045060">
    <property type="entry name" value="Phe-tRNA-ligase_IIc_bsu"/>
</dbReference>
<dbReference type="SMART" id="SM00874">
    <property type="entry name" value="B5"/>
    <property type="match status" value="1"/>
</dbReference>
<feature type="domain" description="FDX-ACB" evidence="14">
    <location>
        <begin position="583"/>
        <end position="677"/>
    </location>
</feature>
<dbReference type="SUPFAM" id="SSF55681">
    <property type="entry name" value="Class II aaRS and biotin synthetases"/>
    <property type="match status" value="1"/>
</dbReference>
<dbReference type="SUPFAM" id="SSF46955">
    <property type="entry name" value="Putative DNA-binding domain"/>
    <property type="match status" value="2"/>
</dbReference>
<dbReference type="GO" id="GO:0003723">
    <property type="term" value="F:RNA binding"/>
    <property type="evidence" value="ECO:0007669"/>
    <property type="project" value="InterPro"/>
</dbReference>
<dbReference type="InterPro" id="IPR041616">
    <property type="entry name" value="PheRS_beta_core"/>
</dbReference>
<name>A0A9X2JIV4_9BACT</name>
<dbReference type="Pfam" id="PF17759">
    <property type="entry name" value="tRNA_synthFbeta"/>
    <property type="match status" value="1"/>
</dbReference>
<sequence length="678" mass="73672">MIVSKNWLSEYVDLKMPLDELTERLTLTGLNLEGVETVGKDTAIDLEVTSNRPDCLGHIGVAREVSVLWGTELKKPDPQPKASGGKASGEISVEITCGELCPRYTARVIKGVKIGPSPQWLQDRLKALGCGIVNNVVDVTNYVLFECGQPLHAFDLAQLKGGKIIVREAKKDEEFTAIDHKTYKLSPGTCVIADAERAVALGGVMGGADSEVSDDTVDLLIEAADFDPLSIRNTARAHHLHSPSSYRFERGVDPEGLDWASRRCCELILELAGGTLYDGVVEAGAKPEPTGDIKLRFDQIPRLLGIEVPDAEVRKILTDLGCEETHVCDHCVKVVPPTWRADLTREADLLEEVARIHGYDQIPEDVGVRMAPSSRSRRDIVLDRVRHVLTATGFDEALTLSTVEPEQVEAHRVWTEEPPLVTSTPVLRRANALRQSIVPSLLACRKTNVAMSNPVIEQFEIAKLYLPQPGQLPDERLVLAVASGRGFLDVKGVLEAVVSDTVGHTKTLCATGSASAKNLSSTLLESSRTAWLSLGDVKLGYIGELSAKGLDQFDLRGPVTVAEIDLGPLLDGAELIPRASALTNYQPMSRDLNVVFDEAVQWADVEQIVHTAGGELLESLAFQEVYRDAERLGKGKKSLLWSVTLRSSEGTLTSEQADEVRDAIVSGLSKKLGGELRA</sequence>
<comment type="cofactor">
    <cofactor evidence="13">
        <name>Mg(2+)</name>
        <dbReference type="ChEBI" id="CHEBI:18420"/>
    </cofactor>
    <text evidence="13">Binds 2 magnesium ions per tetramer.</text>
</comment>
<evidence type="ECO:0000256" key="4">
    <source>
        <dbReference type="ARBA" id="ARBA00022490"/>
    </source>
</evidence>
<evidence type="ECO:0000313" key="17">
    <source>
        <dbReference type="Proteomes" id="UP001155241"/>
    </source>
</evidence>
<dbReference type="GO" id="GO:0006432">
    <property type="term" value="P:phenylalanyl-tRNA aminoacylation"/>
    <property type="evidence" value="ECO:0007669"/>
    <property type="project" value="UniProtKB-UniRule"/>
</dbReference>
<dbReference type="FunFam" id="3.50.40.10:FF:000001">
    <property type="entry name" value="Phenylalanine--tRNA ligase beta subunit"/>
    <property type="match status" value="1"/>
</dbReference>
<evidence type="ECO:0000256" key="3">
    <source>
        <dbReference type="ARBA" id="ARBA00011209"/>
    </source>
</evidence>
<dbReference type="Pfam" id="PF03483">
    <property type="entry name" value="B3_4"/>
    <property type="match status" value="1"/>
</dbReference>
<dbReference type="GO" id="GO:0000287">
    <property type="term" value="F:magnesium ion binding"/>
    <property type="evidence" value="ECO:0007669"/>
    <property type="project" value="UniProtKB-UniRule"/>
</dbReference>
<dbReference type="NCBIfam" id="TIGR00472">
    <property type="entry name" value="pheT_bact"/>
    <property type="match status" value="1"/>
</dbReference>
<organism evidence="16 17">
    <name type="scientific">Aeoliella straminimaris</name>
    <dbReference type="NCBI Taxonomy" id="2954799"/>
    <lineage>
        <taxon>Bacteria</taxon>
        <taxon>Pseudomonadati</taxon>
        <taxon>Planctomycetota</taxon>
        <taxon>Planctomycetia</taxon>
        <taxon>Pirellulales</taxon>
        <taxon>Lacipirellulaceae</taxon>
        <taxon>Aeoliella</taxon>
    </lineage>
</organism>
<dbReference type="InterPro" id="IPR009061">
    <property type="entry name" value="DNA-bd_dom_put_sf"/>
</dbReference>
<evidence type="ECO:0000256" key="5">
    <source>
        <dbReference type="ARBA" id="ARBA00022598"/>
    </source>
</evidence>
<proteinExistence type="inferred from homology"/>
<evidence type="ECO:0000256" key="7">
    <source>
        <dbReference type="ARBA" id="ARBA00022741"/>
    </source>
</evidence>
<keyword evidence="6 13" id="KW-0479">Metal-binding</keyword>
<dbReference type="InterPro" id="IPR004532">
    <property type="entry name" value="Phe-tRNA-ligase_IIc_bsu_bact"/>
</dbReference>
<evidence type="ECO:0000256" key="13">
    <source>
        <dbReference type="HAMAP-Rule" id="MF_00283"/>
    </source>
</evidence>
<dbReference type="EMBL" id="JAMXLR010000090">
    <property type="protein sequence ID" value="MCO6047216.1"/>
    <property type="molecule type" value="Genomic_DNA"/>
</dbReference>
<dbReference type="Proteomes" id="UP001155241">
    <property type="component" value="Unassembled WGS sequence"/>
</dbReference>
<feature type="binding site" evidence="13">
    <location>
        <position position="348"/>
    </location>
    <ligand>
        <name>Mg(2+)</name>
        <dbReference type="ChEBI" id="CHEBI:18420"/>
        <note>shared with alpha subunit</note>
    </ligand>
</feature>
<evidence type="ECO:0000259" key="14">
    <source>
        <dbReference type="PROSITE" id="PS51447"/>
    </source>
</evidence>
<comment type="subcellular location">
    <subcellularLocation>
        <location evidence="1 13">Cytoplasm</location>
    </subcellularLocation>
</comment>
<dbReference type="GO" id="GO:0004826">
    <property type="term" value="F:phenylalanine-tRNA ligase activity"/>
    <property type="evidence" value="ECO:0007669"/>
    <property type="project" value="UniProtKB-UniRule"/>
</dbReference>
<dbReference type="InterPro" id="IPR005121">
    <property type="entry name" value="Fdx_antiC-bd"/>
</dbReference>
<dbReference type="PROSITE" id="PS51447">
    <property type="entry name" value="FDX_ACB"/>
    <property type="match status" value="1"/>
</dbReference>
<keyword evidence="10 13" id="KW-0648">Protein biosynthesis</keyword>
<dbReference type="InterPro" id="IPR005147">
    <property type="entry name" value="tRNA_synthase_B5-dom"/>
</dbReference>
<dbReference type="Gene3D" id="3.30.70.380">
    <property type="entry name" value="Ferrodoxin-fold anticodon-binding domain"/>
    <property type="match status" value="1"/>
</dbReference>
<dbReference type="Gene3D" id="3.30.930.10">
    <property type="entry name" value="Bira Bifunctional Protein, Domain 2"/>
    <property type="match status" value="1"/>
</dbReference>
<dbReference type="InterPro" id="IPR036690">
    <property type="entry name" value="Fdx_antiC-bd_sf"/>
</dbReference>
<gene>
    <name evidence="13 16" type="primary">pheT</name>
    <name evidence="16" type="ORF">NG895_25230</name>
</gene>